<name>A0A9D1FDD8_9FIRM</name>
<dbReference type="EMBL" id="DVJK01000111">
    <property type="protein sequence ID" value="HIS66709.1"/>
    <property type="molecule type" value="Genomic_DNA"/>
</dbReference>
<protein>
    <submittedName>
        <fullName evidence="1">Uncharacterized protein</fullName>
    </submittedName>
</protein>
<dbReference type="AlphaFoldDB" id="A0A9D1FDD8"/>
<reference evidence="1" key="2">
    <citation type="journal article" date="2021" name="PeerJ">
        <title>Extensive microbial diversity within the chicken gut microbiome revealed by metagenomics and culture.</title>
        <authorList>
            <person name="Gilroy R."/>
            <person name="Ravi A."/>
            <person name="Getino M."/>
            <person name="Pursley I."/>
            <person name="Horton D.L."/>
            <person name="Alikhan N.F."/>
            <person name="Baker D."/>
            <person name="Gharbi K."/>
            <person name="Hall N."/>
            <person name="Watson M."/>
            <person name="Adriaenssens E.M."/>
            <person name="Foster-Nyarko E."/>
            <person name="Jarju S."/>
            <person name="Secka A."/>
            <person name="Antonio M."/>
            <person name="Oren A."/>
            <person name="Chaudhuri R.R."/>
            <person name="La Ragione R."/>
            <person name="Hildebrand F."/>
            <person name="Pallen M.J."/>
        </authorList>
    </citation>
    <scope>NUCLEOTIDE SEQUENCE</scope>
    <source>
        <strain evidence="1">ChiHjej10B9-9673</strain>
    </source>
</reference>
<comment type="caution">
    <text evidence="1">The sequence shown here is derived from an EMBL/GenBank/DDBJ whole genome shotgun (WGS) entry which is preliminary data.</text>
</comment>
<reference evidence="1" key="1">
    <citation type="submission" date="2020-10" db="EMBL/GenBank/DDBJ databases">
        <authorList>
            <person name="Gilroy R."/>
        </authorList>
    </citation>
    <scope>NUCLEOTIDE SEQUENCE</scope>
    <source>
        <strain evidence="1">ChiHjej10B9-9673</strain>
    </source>
</reference>
<dbReference type="Proteomes" id="UP000824001">
    <property type="component" value="Unassembled WGS sequence"/>
</dbReference>
<accession>A0A9D1FDD8</accession>
<proteinExistence type="predicted"/>
<gene>
    <name evidence="1" type="ORF">IAC18_04000</name>
</gene>
<organism evidence="1 2">
    <name type="scientific">Candidatus Scatomorpha merdipullorum</name>
    <dbReference type="NCBI Taxonomy" id="2840927"/>
    <lineage>
        <taxon>Bacteria</taxon>
        <taxon>Bacillati</taxon>
        <taxon>Bacillota</taxon>
        <taxon>Clostridia</taxon>
        <taxon>Eubacteriales</taxon>
        <taxon>Candidatus Scatomorpha</taxon>
    </lineage>
</organism>
<sequence length="238" mass="26268">MKRNKPLARALPFAATALLLAVCLTLPLLFLNGEGEPGSTTERALTLGRRAEIYARFAADEGLNMERLDEAEVGNDEYISCINTANAIIDTLVMDEGETRLENPFGTNFYTLTEGGDSIRIMEYYYEWTGDWHNWFTMHIDLDTGLVYYLYYSANVQQNGGLYIGRAEEHLDAAGEGLISALGYEPLGLEHESGDLYRLTLAEGAGRLEYDAICGIYEDAAPSLLIDLRITLASVTGA</sequence>
<evidence type="ECO:0000313" key="1">
    <source>
        <dbReference type="EMBL" id="HIS66709.1"/>
    </source>
</evidence>
<evidence type="ECO:0000313" key="2">
    <source>
        <dbReference type="Proteomes" id="UP000824001"/>
    </source>
</evidence>